<dbReference type="GO" id="GO:0006261">
    <property type="term" value="P:DNA-templated DNA replication"/>
    <property type="evidence" value="ECO:0007669"/>
    <property type="project" value="InterPro"/>
</dbReference>
<feature type="domain" description="Helicase ATP-binding" evidence="9">
    <location>
        <begin position="299"/>
        <end position="391"/>
    </location>
</feature>
<dbReference type="EC" id="2.7.7.7" evidence="1"/>
<feature type="region of interest" description="Disordered" evidence="8">
    <location>
        <begin position="234"/>
        <end position="253"/>
    </location>
</feature>
<dbReference type="Pfam" id="PF21099">
    <property type="entry name" value="POLQ_helical"/>
    <property type="match status" value="1"/>
</dbReference>
<dbReference type="InterPro" id="IPR046931">
    <property type="entry name" value="HTH_61"/>
</dbReference>
<dbReference type="Pfam" id="PF00476">
    <property type="entry name" value="DNA_pol_A"/>
    <property type="match status" value="1"/>
</dbReference>
<keyword evidence="4" id="KW-0547">Nucleotide-binding</keyword>
<dbReference type="PROSITE" id="PS00447">
    <property type="entry name" value="DNA_POLYMERASE_A"/>
    <property type="match status" value="1"/>
</dbReference>
<evidence type="ECO:0000256" key="3">
    <source>
        <dbReference type="ARBA" id="ARBA00022695"/>
    </source>
</evidence>
<keyword evidence="12" id="KW-1185">Reference proteome</keyword>
<gene>
    <name evidence="11" type="ORF">G9C98_003963</name>
</gene>
<evidence type="ECO:0000313" key="11">
    <source>
        <dbReference type="EMBL" id="KAG8036641.1"/>
    </source>
</evidence>
<feature type="region of interest" description="Disordered" evidence="8">
    <location>
        <begin position="14"/>
        <end position="108"/>
    </location>
</feature>
<dbReference type="Pfam" id="PF00270">
    <property type="entry name" value="DEAD"/>
    <property type="match status" value="1"/>
</dbReference>
<dbReference type="SMART" id="SM00482">
    <property type="entry name" value="POLAc"/>
    <property type="match status" value="1"/>
</dbReference>
<dbReference type="GO" id="GO:0003677">
    <property type="term" value="F:DNA binding"/>
    <property type="evidence" value="ECO:0007669"/>
    <property type="project" value="InterPro"/>
</dbReference>
<feature type="compositionally biased region" description="Basic and acidic residues" evidence="8">
    <location>
        <begin position="43"/>
        <end position="53"/>
    </location>
</feature>
<dbReference type="GO" id="GO:0097681">
    <property type="term" value="P:double-strand break repair via alternative nonhomologous end joining"/>
    <property type="evidence" value="ECO:0007669"/>
    <property type="project" value="TreeGrafter"/>
</dbReference>
<dbReference type="Pfam" id="PF00271">
    <property type="entry name" value="Helicase_C"/>
    <property type="match status" value="1"/>
</dbReference>
<dbReference type="InterPro" id="IPR019760">
    <property type="entry name" value="DNA-dir_DNA_pol_A_CS"/>
</dbReference>
<reference evidence="11" key="1">
    <citation type="submission" date="2020-03" db="EMBL/GenBank/DDBJ databases">
        <authorList>
            <person name="Chebbi M.A."/>
            <person name="Drezen J.M."/>
        </authorList>
    </citation>
    <scope>NUCLEOTIDE SEQUENCE</scope>
    <source>
        <tissue evidence="11">Whole body</tissue>
    </source>
</reference>
<feature type="compositionally biased region" description="Polar residues" evidence="8">
    <location>
        <begin position="1114"/>
        <end position="1125"/>
    </location>
</feature>
<reference evidence="11" key="2">
    <citation type="submission" date="2021-04" db="EMBL/GenBank/DDBJ databases">
        <title>Genome-wide patterns of bracovirus chromosomal integration into multiple host tissues during parasitism.</title>
        <authorList>
            <person name="Chebbi M.A.C."/>
        </authorList>
    </citation>
    <scope>NUCLEOTIDE SEQUENCE</scope>
    <source>
        <tissue evidence="11">Whole body</tissue>
    </source>
</reference>
<dbReference type="CDD" id="cd18795">
    <property type="entry name" value="SF2_C_Ski2"/>
    <property type="match status" value="1"/>
</dbReference>
<evidence type="ECO:0000256" key="5">
    <source>
        <dbReference type="ARBA" id="ARBA00022840"/>
    </source>
</evidence>
<feature type="compositionally biased region" description="Low complexity" evidence="8">
    <location>
        <begin position="1101"/>
        <end position="1113"/>
    </location>
</feature>
<dbReference type="InterPro" id="IPR011545">
    <property type="entry name" value="DEAD/DEAH_box_helicase_dom"/>
</dbReference>
<evidence type="ECO:0000256" key="7">
    <source>
        <dbReference type="ARBA" id="ARBA00049244"/>
    </source>
</evidence>
<dbReference type="FunFam" id="3.40.50.300:FF:000885">
    <property type="entry name" value="DNA polymerase theta"/>
    <property type="match status" value="1"/>
</dbReference>
<dbReference type="InterPro" id="IPR002298">
    <property type="entry name" value="DNA_polymerase_A"/>
</dbReference>
<dbReference type="Pfam" id="PF20470">
    <property type="entry name" value="HTH_61"/>
    <property type="match status" value="1"/>
</dbReference>
<dbReference type="InterPro" id="IPR001650">
    <property type="entry name" value="Helicase_C-like"/>
</dbReference>
<evidence type="ECO:0000256" key="6">
    <source>
        <dbReference type="ARBA" id="ARBA00022932"/>
    </source>
</evidence>
<feature type="compositionally biased region" description="Low complexity" evidence="8">
    <location>
        <begin position="239"/>
        <end position="252"/>
    </location>
</feature>
<dbReference type="Proteomes" id="UP000729913">
    <property type="component" value="Unassembled WGS sequence"/>
</dbReference>
<dbReference type="GO" id="GO:0005524">
    <property type="term" value="F:ATP binding"/>
    <property type="evidence" value="ECO:0007669"/>
    <property type="project" value="UniProtKB-KW"/>
</dbReference>
<feature type="region of interest" description="Disordered" evidence="8">
    <location>
        <begin position="125"/>
        <end position="151"/>
    </location>
</feature>
<dbReference type="PROSITE" id="PS51194">
    <property type="entry name" value="HELICASE_CTER"/>
    <property type="match status" value="1"/>
</dbReference>
<dbReference type="EMBL" id="JAAOIC020000048">
    <property type="protein sequence ID" value="KAG8036641.1"/>
    <property type="molecule type" value="Genomic_DNA"/>
</dbReference>
<organism evidence="11 12">
    <name type="scientific">Cotesia typhae</name>
    <dbReference type="NCBI Taxonomy" id="2053667"/>
    <lineage>
        <taxon>Eukaryota</taxon>
        <taxon>Metazoa</taxon>
        <taxon>Ecdysozoa</taxon>
        <taxon>Arthropoda</taxon>
        <taxon>Hexapoda</taxon>
        <taxon>Insecta</taxon>
        <taxon>Pterygota</taxon>
        <taxon>Neoptera</taxon>
        <taxon>Endopterygota</taxon>
        <taxon>Hymenoptera</taxon>
        <taxon>Apocrita</taxon>
        <taxon>Ichneumonoidea</taxon>
        <taxon>Braconidae</taxon>
        <taxon>Microgastrinae</taxon>
        <taxon>Cotesia</taxon>
    </lineage>
</organism>
<dbReference type="PANTHER" id="PTHR10133:SF62">
    <property type="entry name" value="DNA POLYMERASE THETA"/>
    <property type="match status" value="1"/>
</dbReference>
<dbReference type="SMART" id="SM00490">
    <property type="entry name" value="HELICc"/>
    <property type="match status" value="1"/>
</dbReference>
<keyword evidence="5" id="KW-0067">ATP-binding</keyword>
<evidence type="ECO:0000256" key="2">
    <source>
        <dbReference type="ARBA" id="ARBA00022679"/>
    </source>
</evidence>
<dbReference type="PANTHER" id="PTHR10133">
    <property type="entry name" value="DNA POLYMERASE I"/>
    <property type="match status" value="1"/>
</dbReference>
<feature type="domain" description="Helicase C-terminal" evidence="10">
    <location>
        <begin position="430"/>
        <end position="632"/>
    </location>
</feature>
<dbReference type="CDD" id="cd08638">
    <property type="entry name" value="DNA_pol_A_theta"/>
    <property type="match status" value="1"/>
</dbReference>
<dbReference type="OrthoDB" id="2320933at2759"/>
<keyword evidence="2" id="KW-0808">Transferase</keyword>
<comment type="catalytic activity">
    <reaction evidence="7">
        <text>DNA(n) + a 2'-deoxyribonucleoside 5'-triphosphate = DNA(n+1) + diphosphate</text>
        <dbReference type="Rhea" id="RHEA:22508"/>
        <dbReference type="Rhea" id="RHEA-COMP:17339"/>
        <dbReference type="Rhea" id="RHEA-COMP:17340"/>
        <dbReference type="ChEBI" id="CHEBI:33019"/>
        <dbReference type="ChEBI" id="CHEBI:61560"/>
        <dbReference type="ChEBI" id="CHEBI:173112"/>
        <dbReference type="EC" id="2.7.7.7"/>
    </reaction>
</comment>
<keyword evidence="6" id="KW-0239">DNA-directed DNA polymerase</keyword>
<protein>
    <recommendedName>
        <fullName evidence="1">DNA-directed DNA polymerase</fullName>
        <ecNumber evidence="1">2.7.7.7</ecNumber>
    </recommendedName>
</protein>
<dbReference type="InterPro" id="IPR014001">
    <property type="entry name" value="Helicase_ATP-bd"/>
</dbReference>
<dbReference type="PROSITE" id="PS51192">
    <property type="entry name" value="HELICASE_ATP_BIND_1"/>
    <property type="match status" value="1"/>
</dbReference>
<feature type="compositionally biased region" description="Basic residues" evidence="8">
    <location>
        <begin position="91"/>
        <end position="100"/>
    </location>
</feature>
<keyword evidence="3" id="KW-0548">Nucleotidyltransferase</keyword>
<dbReference type="FunFam" id="1.10.150.20:FF:000002">
    <property type="entry name" value="DNA polymerase I"/>
    <property type="match status" value="1"/>
</dbReference>
<dbReference type="GO" id="GO:0003887">
    <property type="term" value="F:DNA-directed DNA polymerase activity"/>
    <property type="evidence" value="ECO:0007669"/>
    <property type="project" value="UniProtKB-KW"/>
</dbReference>
<evidence type="ECO:0000256" key="4">
    <source>
        <dbReference type="ARBA" id="ARBA00022741"/>
    </source>
</evidence>
<accession>A0A8J5QRI2</accession>
<sequence>MQSMGDKTLATFLSADLSSFTNVRPKKQFKKSFSDMTNNSTHSKNDSTRKKEDETDLAQYFKDSIISFSRNGTSPKKSNSPRKPGTPKKLNSPRKPRSPKKNNTQKPALDIIIETVKPNRVKENNNSEILHPTGSKCFTETETPDGLEEKNQPDCLNVKEVLNEPEPLKDQDDSDTDDMFNMSLELTRSVRNSRSQKIFRRANQLILNDNEKPKNDVQVSLLQRLSNQLTQDHIDAKISPSSSQVSVKSNDSNDIKSPSIISSQDRLKLVYWGLPSTILRQYESRGVVSVHPHGGFAATDLAIATIEKANSLINQLMEEKQLETLGAVVIDELHLLGDPHRGYLLELLLTKLKYMTLKEEHVHIQLIGMSATLPNLSLLANWLDAELYNTDYRPVPLKELCKVGTTIYDNQLNILRELNPYSELSNDPDNIIQLCLETVLDSHSILIFCPSKNWCESLANQIAAAFYKVGSQKSELAGNLRGQLSRDAIMEILEQLKRTPVGLDKVLKHTVSYGVAFHHAGLTMDERDVIEGAFRTGALRVLTATSTLSSGVNLPARRVIIRTPMFHGKVIDTLTYKQMIGRAGRMGKDTAGESILVCKPIERNTVSNLLKSDLKPIESCLEGSRLLVRALLEAVASEVAYTITDVEAYMSCTLLKFTSDTSLVEEMTKDAIDFLVSNELLLIQKSDGISRWVATPLGKACLAASVPPTEGLFLFEELQKARRCFVLDTELHVIYLVTPFNSSNQIGQIDWYTYLELWKNISESERRVGQLVGVSEAYLLSAVRCQPKQTKTLNIHKRFFTALALHDLVREVPLHVVCRKYDCVRGVIQSLQQSSSTFAGMVSQFCKKLGWNCIELLVSQFQTRLQFGVCRELLDLLRLPMLNGLRARSLFKEGITTVAELANADAMDVERALYKALPFESEKEQHGEHETEAARRREMRTVFVTGKDGLTPCEAAIMLVKEARALVEAELGLEQVEWDKKDRSRRATGTDLSKTLLEASQVSKLSEPVTLSRANSELSSGSNVSENALIPCAQPQIQSQVINPNSAQEEDQENSIEDDFVLQINTPDVIEDITDDEENNIDQQISQEKTQEPVPEDVIESVTTPSSLVTSTSNRQRSSYSQSPSLFGDSLNLDTQECNLLDQNIVDLDNVVFDDTNFSVDQASKGQKSEASTSKIKLNKSEELRNAEGSQVTYNKSLIWNEDTWNSTRTSHDANKRLQNQLDLSKTCRELTVQILRQEKLRDCNENRTPKRKRSTDLDKLHIAAKRKYNSPTVEKSPIASLITYEANRRRSTGSNKSEDDIISPSQTKESFGMNKKNHSKIKMMSLRNRTQKNIQVIESSSINLRSKNQADINLIPTTSKSNQIQAEVQVHNAADSEDDDMFLCDDSPCAAPIVKKNIPTETTYLVAEKSIPSSVLRSKNEKIFDKRSLLKELSIVDISDKVKFNEFKSEIDDKEEIALALACEIFSYNNFGIGTKIINYEAYQDSKRRIEHTDGVSDDRKLCGVAITWGGHIYYLPFENFRETNRVPVKERMSLLSKILSTSKLIVKCFNLKESYKMLYKCCGVTPSCKFIDIITSNWLLNSHITYNNFEELVKEHLPESKIHLNNIKRTPNNTGPGLNIRSEISSKIRSGTEALLTWFLLDGFQDKLITQDPILLDTFKEIEMGTIQLLARMELTGMGMNYQSLEGLSKAILEEMSQLQNQIYRSIGKSFNFLSSRAVSEALGLNKGKKACANKAVLEQCNHPVAKMVIYWRKLNTIHVRNICPLLQHAEGSNRIYGNCYTTTETGRISMHEPNLQNVPRDFNAPDNSKIFSIRTAFIPALGNILLSADYCQLELRILAHFSQEPKLCSVLKKPGDVFKNIAARWYNTIESRVDDTMRQRAKQLCYGMIYGMGIKTLAETLQVNETEAREFLETFMGAYPGIKKWLIEALEEAKKQGYVTTLMKRRRLLPDLNNESSALRAKAERQAINTKIQGSAADIAKKAMILIDERLKNEFPDMLMVFSGTNAKRKLRRSRDTLPRGAYLVLQLHDELIYEVNAGDLEKVTIIIKESMEHACSLSVPLPVKVKVGSAWGELKEYEFET</sequence>
<evidence type="ECO:0000259" key="10">
    <source>
        <dbReference type="PROSITE" id="PS51194"/>
    </source>
</evidence>
<evidence type="ECO:0000259" key="9">
    <source>
        <dbReference type="PROSITE" id="PS51192"/>
    </source>
</evidence>
<feature type="compositionally biased region" description="Polar residues" evidence="8">
    <location>
        <begin position="66"/>
        <end position="78"/>
    </location>
</feature>
<comment type="caution">
    <text evidence="11">The sequence shown here is derived from an EMBL/GenBank/DDBJ whole genome shotgun (WGS) entry which is preliminary data.</text>
</comment>
<evidence type="ECO:0000313" key="12">
    <source>
        <dbReference type="Proteomes" id="UP000729913"/>
    </source>
</evidence>
<evidence type="ECO:0000256" key="8">
    <source>
        <dbReference type="SAM" id="MobiDB-lite"/>
    </source>
</evidence>
<name>A0A8J5QRI2_9HYME</name>
<evidence type="ECO:0000256" key="1">
    <source>
        <dbReference type="ARBA" id="ARBA00012417"/>
    </source>
</evidence>
<dbReference type="InterPro" id="IPR001098">
    <property type="entry name" value="DNA-dir_DNA_pol_A_palm_dom"/>
</dbReference>
<feature type="region of interest" description="Disordered" evidence="8">
    <location>
        <begin position="1290"/>
        <end position="1316"/>
    </location>
</feature>
<proteinExistence type="predicted"/>
<feature type="region of interest" description="Disordered" evidence="8">
    <location>
        <begin position="1083"/>
        <end position="1128"/>
    </location>
</feature>
<dbReference type="InterPro" id="IPR048960">
    <property type="entry name" value="POLQ-like_helical"/>
</dbReference>